<dbReference type="GO" id="GO:0043418">
    <property type="term" value="P:homocysteine catabolic process"/>
    <property type="evidence" value="ECO:0007669"/>
    <property type="project" value="TreeGrafter"/>
</dbReference>
<reference evidence="11 12" key="1">
    <citation type="journal article" date="2019" name="New Phytol.">
        <title>Comparative genomics reveals unique wood-decay strategies and fruiting body development in the Schizophyllaceae.</title>
        <authorList>
            <person name="Almasi E."/>
            <person name="Sahu N."/>
            <person name="Krizsan K."/>
            <person name="Balint B."/>
            <person name="Kovacs G.M."/>
            <person name="Kiss B."/>
            <person name="Cseklye J."/>
            <person name="Drula E."/>
            <person name="Henrissat B."/>
            <person name="Nagy I."/>
            <person name="Chovatia M."/>
            <person name="Adam C."/>
            <person name="LaButti K."/>
            <person name="Lipzen A."/>
            <person name="Riley R."/>
            <person name="Grigoriev I.V."/>
            <person name="Nagy L.G."/>
        </authorList>
    </citation>
    <scope>NUCLEOTIDE SEQUENCE [LARGE SCALE GENOMIC DNA]</scope>
    <source>
        <strain evidence="11 12">NL-1724</strain>
    </source>
</reference>
<evidence type="ECO:0000256" key="8">
    <source>
        <dbReference type="ARBA" id="ARBA00026080"/>
    </source>
</evidence>
<dbReference type="GO" id="GO:0070005">
    <property type="term" value="F:cysteine-type aminopeptidase activity"/>
    <property type="evidence" value="ECO:0007669"/>
    <property type="project" value="InterPro"/>
</dbReference>
<evidence type="ECO:0000256" key="5">
    <source>
        <dbReference type="ARBA" id="ARBA00022801"/>
    </source>
</evidence>
<evidence type="ECO:0000256" key="9">
    <source>
        <dbReference type="PIRNR" id="PIRNR005700"/>
    </source>
</evidence>
<comment type="catalytic activity">
    <reaction evidence="1 9">
        <text>Inactivates bleomycin B2 (a cytotoxic glycometallopeptide) by hydrolysis of a carboxyamide bond of beta-aminoalanine, but also shows general aminopeptidase activity. The specificity varies somewhat with source, but amino acid arylamides of Met, Leu and Ala are preferred.</text>
        <dbReference type="EC" id="3.4.22.40"/>
    </reaction>
</comment>
<dbReference type="PANTHER" id="PTHR10363:SF2">
    <property type="entry name" value="BLEOMYCIN HYDROLASE"/>
    <property type="match status" value="1"/>
</dbReference>
<dbReference type="Gene3D" id="3.90.70.10">
    <property type="entry name" value="Cysteine proteinases"/>
    <property type="match status" value="1"/>
</dbReference>
<dbReference type="STRING" id="97359.A0A550CXR9"/>
<keyword evidence="5 9" id="KW-0378">Hydrolase</keyword>
<evidence type="ECO:0000313" key="11">
    <source>
        <dbReference type="EMBL" id="TRM69563.1"/>
    </source>
</evidence>
<comment type="caution">
    <text evidence="11">The sequence shown here is derived from an EMBL/GenBank/DDBJ whole genome shotgun (WGS) entry which is preliminary data.</text>
</comment>
<dbReference type="SUPFAM" id="SSF54001">
    <property type="entry name" value="Cysteine proteinases"/>
    <property type="match status" value="1"/>
</dbReference>
<dbReference type="InterPro" id="IPR038765">
    <property type="entry name" value="Papain-like_cys_pep_sf"/>
</dbReference>
<dbReference type="GO" id="GO:0005739">
    <property type="term" value="C:mitochondrion"/>
    <property type="evidence" value="ECO:0007669"/>
    <property type="project" value="UniProtKB-SubCell"/>
</dbReference>
<name>A0A550CXR9_9AGAR</name>
<dbReference type="CDD" id="cd00585">
    <property type="entry name" value="Peptidase_C1B"/>
    <property type="match status" value="1"/>
</dbReference>
<dbReference type="InterPro" id="IPR004134">
    <property type="entry name" value="Peptidase_C1B"/>
</dbReference>
<dbReference type="OrthoDB" id="2666448at2759"/>
<evidence type="ECO:0000256" key="2">
    <source>
        <dbReference type="ARBA" id="ARBA00012465"/>
    </source>
</evidence>
<dbReference type="GO" id="GO:0009636">
    <property type="term" value="P:response to toxic substance"/>
    <property type="evidence" value="ECO:0007669"/>
    <property type="project" value="TreeGrafter"/>
</dbReference>
<evidence type="ECO:0000256" key="1">
    <source>
        <dbReference type="ARBA" id="ARBA00000423"/>
    </source>
</evidence>
<comment type="subunit">
    <text evidence="8">Homohexamer. Binds to nucleic acids. Binds single-stranded DNA and RNA with higher affinity than double-stranded DNA.</text>
</comment>
<organism evidence="11 12">
    <name type="scientific">Schizophyllum amplum</name>
    <dbReference type="NCBI Taxonomy" id="97359"/>
    <lineage>
        <taxon>Eukaryota</taxon>
        <taxon>Fungi</taxon>
        <taxon>Dikarya</taxon>
        <taxon>Basidiomycota</taxon>
        <taxon>Agaricomycotina</taxon>
        <taxon>Agaricomycetes</taxon>
        <taxon>Agaricomycetidae</taxon>
        <taxon>Agaricales</taxon>
        <taxon>Schizophyllaceae</taxon>
        <taxon>Schizophyllum</taxon>
    </lineage>
</organism>
<evidence type="ECO:0000256" key="3">
    <source>
        <dbReference type="ARBA" id="ARBA00016900"/>
    </source>
</evidence>
<proteinExistence type="inferred from homology"/>
<evidence type="ECO:0000313" key="12">
    <source>
        <dbReference type="Proteomes" id="UP000320762"/>
    </source>
</evidence>
<dbReference type="PIRSF" id="PIRSF005700">
    <property type="entry name" value="PepC"/>
    <property type="match status" value="1"/>
</dbReference>
<keyword evidence="9" id="KW-0963">Cytoplasm</keyword>
<comment type="function">
    <text evidence="9">Has aminopeptidase activity, shortening substrate peptides sequentially by 1 amino acid. Has bleomycin hydrolase activity, which can protect the cell from the toxic effects of bleomycin. Has homocysteine-thiolactonase activity, protecting the cell against homocysteine toxicity.</text>
</comment>
<comment type="subcellular location">
    <subcellularLocation>
        <location evidence="9">Mitochondrion</location>
    </subcellularLocation>
    <subcellularLocation>
        <location evidence="9">Cytoplasm</location>
    </subcellularLocation>
</comment>
<accession>A0A550CXR9</accession>
<keyword evidence="6 9" id="KW-0788">Thiol protease</keyword>
<evidence type="ECO:0000256" key="6">
    <source>
        <dbReference type="ARBA" id="ARBA00022807"/>
    </source>
</evidence>
<feature type="active site" evidence="10">
    <location>
        <position position="439"/>
    </location>
</feature>
<dbReference type="AlphaFoldDB" id="A0A550CXR9"/>
<evidence type="ECO:0000256" key="7">
    <source>
        <dbReference type="ARBA" id="ARBA00025347"/>
    </source>
</evidence>
<dbReference type="GO" id="GO:0004197">
    <property type="term" value="F:cysteine-type endopeptidase activity"/>
    <property type="evidence" value="ECO:0007669"/>
    <property type="project" value="UniProtKB-EC"/>
</dbReference>
<evidence type="ECO:0000256" key="10">
    <source>
        <dbReference type="PIRSR" id="PIRSR005700-1"/>
    </source>
</evidence>
<comment type="function">
    <text evidence="7">The normal physiological role of the enzyme is unknown, but it is not essential for the viability of yeast cells. Has aminopeptidase activity, shortening substrate peptides sequentially by 1 amino acid. Has bleomycin hydrolase activity, which can protect the cell from the toxic effects of bleomycin. Has homocysteine-thiolactonase activity, protecting the cell against homocysteine toxicity. Acts as a repressor in the GAL4 regulatory system, but this does not require either the peptidase or nucleic acid-binding activities.</text>
</comment>
<dbReference type="InterPro" id="IPR000169">
    <property type="entry name" value="Pept_cys_AS"/>
</dbReference>
<dbReference type="EMBL" id="VDMD01000001">
    <property type="protein sequence ID" value="TRM69563.1"/>
    <property type="molecule type" value="Genomic_DNA"/>
</dbReference>
<feature type="active site" evidence="10">
    <location>
        <position position="112"/>
    </location>
</feature>
<feature type="active site" evidence="10">
    <location>
        <position position="417"/>
    </location>
</feature>
<keyword evidence="12" id="KW-1185">Reference proteome</keyword>
<comment type="similarity">
    <text evidence="9">Belongs to the peptidase C1 family.</text>
</comment>
<evidence type="ECO:0000256" key="4">
    <source>
        <dbReference type="ARBA" id="ARBA00022670"/>
    </source>
</evidence>
<sequence>MGAASSRPDLAPSHSAATEKLIEKQRATADALPARMSALSLDGALSLQNIDSWEKDLATDAKAKLARTILAHNDMRDALVSRSAKVADSHVFNNQIDFKTGPVTNQKSSGRCWLFATTNVIRYDVMKKLKLKDFELSQSYLFFYDKLNKCNYYLETSIELADRPLDDRLVTHLAGDLISDGGQWDMAVNILETYGVVPQACYPESFHSSLSSPLNDLLCKKLREHALILRRLAASLRADSSLSEAGILAVVRSKKEELMKEIYTIMTATLGVPPKPEESISWDYYDEDGKAGHWEGTPKQFLKTFASKTSAPAESFSLINDPRNPYNKLYTVDKLGNVWGGRPVLYVNTEIETMKAMVVKMIKAGLPVFFGCDVGQSSERKQGIMDTALFEYEHAFDITLGLTKAERLQVGESAMTHAMVISAVHLDTAGKPVRYKVENSWGDAVGDKGYFVMTDAWFEQFVYQIVVPKSVAPRDLVAIFEGQERTVYPPWDPMGTLA</sequence>
<keyword evidence="9" id="KW-0496">Mitochondrion</keyword>
<keyword evidence="4 9" id="KW-0645">Protease</keyword>
<dbReference type="PANTHER" id="PTHR10363">
    <property type="entry name" value="BLEOMYCIN HYDROLASE"/>
    <property type="match status" value="1"/>
</dbReference>
<dbReference type="EC" id="3.4.22.40" evidence="2 9"/>
<dbReference type="Pfam" id="PF03051">
    <property type="entry name" value="Peptidase_C1_2"/>
    <property type="match status" value="1"/>
</dbReference>
<dbReference type="Proteomes" id="UP000320762">
    <property type="component" value="Unassembled WGS sequence"/>
</dbReference>
<gene>
    <name evidence="11" type="ORF">BD626DRAFT_474547</name>
</gene>
<dbReference type="GO" id="GO:0006508">
    <property type="term" value="P:proteolysis"/>
    <property type="evidence" value="ECO:0007669"/>
    <property type="project" value="UniProtKB-KW"/>
</dbReference>
<dbReference type="PROSITE" id="PS00139">
    <property type="entry name" value="THIOL_PROTEASE_CYS"/>
    <property type="match status" value="1"/>
</dbReference>
<protein>
    <recommendedName>
        <fullName evidence="3 9">Cysteine proteinase 1, mitochondrial</fullName>
        <ecNumber evidence="2 9">3.4.22.40</ecNumber>
    </recommendedName>
</protein>